<evidence type="ECO:0000256" key="8">
    <source>
        <dbReference type="ARBA" id="ARBA00022989"/>
    </source>
</evidence>
<dbReference type="PANTHER" id="PTHR48040:SF35">
    <property type="entry name" value="ABC TRANSPORTER G FAMILY MEMBER 39-LIKE"/>
    <property type="match status" value="1"/>
</dbReference>
<keyword evidence="7" id="KW-0067">ATP-binding</keyword>
<dbReference type="Pfam" id="PF00005">
    <property type="entry name" value="ABC_tran"/>
    <property type="match status" value="2"/>
</dbReference>
<dbReference type="Proteomes" id="UP000824469">
    <property type="component" value="Unassembled WGS sequence"/>
</dbReference>
<dbReference type="GO" id="GO:0140359">
    <property type="term" value="F:ABC-type transporter activity"/>
    <property type="evidence" value="ECO:0007669"/>
    <property type="project" value="InterPro"/>
</dbReference>
<dbReference type="Pfam" id="PF19055">
    <property type="entry name" value="ABC2_membrane_7"/>
    <property type="match status" value="2"/>
</dbReference>
<dbReference type="FunFam" id="3.40.50.300:FF:000179">
    <property type="entry name" value="ABC transporter G family member 34"/>
    <property type="match status" value="1"/>
</dbReference>
<dbReference type="Pfam" id="PF14510">
    <property type="entry name" value="ABC_trans_N"/>
    <property type="match status" value="1"/>
</dbReference>
<dbReference type="SMART" id="SM00382">
    <property type="entry name" value="AAA"/>
    <property type="match status" value="2"/>
</dbReference>
<evidence type="ECO:0000256" key="1">
    <source>
        <dbReference type="ARBA" id="ARBA00004141"/>
    </source>
</evidence>
<feature type="transmembrane region" description="Helical" evidence="10">
    <location>
        <begin position="901"/>
        <end position="919"/>
    </location>
</feature>
<dbReference type="CDD" id="cd03232">
    <property type="entry name" value="ABCG_PDR_domain2"/>
    <property type="match status" value="1"/>
</dbReference>
<organism evidence="12 13">
    <name type="scientific">Taxus chinensis</name>
    <name type="common">Chinese yew</name>
    <name type="synonym">Taxus wallichiana var. chinensis</name>
    <dbReference type="NCBI Taxonomy" id="29808"/>
    <lineage>
        <taxon>Eukaryota</taxon>
        <taxon>Viridiplantae</taxon>
        <taxon>Streptophyta</taxon>
        <taxon>Embryophyta</taxon>
        <taxon>Tracheophyta</taxon>
        <taxon>Spermatophyta</taxon>
        <taxon>Pinopsida</taxon>
        <taxon>Pinidae</taxon>
        <taxon>Conifers II</taxon>
        <taxon>Cupressales</taxon>
        <taxon>Taxaceae</taxon>
        <taxon>Taxus</taxon>
    </lineage>
</organism>
<dbReference type="InterPro" id="IPR003439">
    <property type="entry name" value="ABC_transporter-like_ATP-bd"/>
</dbReference>
<keyword evidence="13" id="KW-1185">Reference proteome</keyword>
<evidence type="ECO:0000256" key="5">
    <source>
        <dbReference type="ARBA" id="ARBA00022737"/>
    </source>
</evidence>
<dbReference type="InterPro" id="IPR029481">
    <property type="entry name" value="ABC_trans_N"/>
</dbReference>
<evidence type="ECO:0000313" key="12">
    <source>
        <dbReference type="EMBL" id="KAH9288445.1"/>
    </source>
</evidence>
<dbReference type="InterPro" id="IPR043926">
    <property type="entry name" value="ABCG_dom"/>
</dbReference>
<evidence type="ECO:0000256" key="9">
    <source>
        <dbReference type="ARBA" id="ARBA00023136"/>
    </source>
</evidence>
<dbReference type="Pfam" id="PF08370">
    <property type="entry name" value="PDR_assoc"/>
    <property type="match status" value="1"/>
</dbReference>
<feature type="transmembrane region" description="Helical" evidence="10">
    <location>
        <begin position="1104"/>
        <end position="1125"/>
    </location>
</feature>
<dbReference type="AlphaFoldDB" id="A0AA38F492"/>
<keyword evidence="6" id="KW-0547">Nucleotide-binding</keyword>
<dbReference type="SUPFAM" id="SSF52540">
    <property type="entry name" value="P-loop containing nucleoside triphosphate hydrolases"/>
    <property type="match status" value="2"/>
</dbReference>
<comment type="caution">
    <text evidence="12">The sequence shown here is derived from an EMBL/GenBank/DDBJ whole genome shotgun (WGS) entry which is preliminary data.</text>
</comment>
<dbReference type="GO" id="GO:0016020">
    <property type="term" value="C:membrane"/>
    <property type="evidence" value="ECO:0007669"/>
    <property type="project" value="UniProtKB-SubCell"/>
</dbReference>
<dbReference type="FunFam" id="3.40.50.300:FF:000059">
    <property type="entry name" value="ABC transporter G family member 40"/>
    <property type="match status" value="1"/>
</dbReference>
<dbReference type="InterPro" id="IPR034003">
    <property type="entry name" value="ABCG_PDR_2"/>
</dbReference>
<feature type="transmembrane region" description="Helical" evidence="10">
    <location>
        <begin position="967"/>
        <end position="987"/>
    </location>
</feature>
<dbReference type="InterPro" id="IPR003593">
    <property type="entry name" value="AAA+_ATPase"/>
</dbReference>
<dbReference type="Gene3D" id="3.40.50.300">
    <property type="entry name" value="P-loop containing nucleotide triphosphate hydrolases"/>
    <property type="match status" value="2"/>
</dbReference>
<keyword evidence="9 10" id="KW-0472">Membrane</keyword>
<keyword evidence="5" id="KW-0677">Repeat</keyword>
<keyword evidence="3" id="KW-0813">Transport</keyword>
<proteinExistence type="inferred from homology"/>
<gene>
    <name evidence="12" type="ORF">KI387_032562</name>
</gene>
<evidence type="ECO:0000256" key="10">
    <source>
        <dbReference type="SAM" id="Phobius"/>
    </source>
</evidence>
<protein>
    <recommendedName>
        <fullName evidence="11">ABC transporter domain-containing protein</fullName>
    </recommendedName>
</protein>
<evidence type="ECO:0000259" key="11">
    <source>
        <dbReference type="PROSITE" id="PS50893"/>
    </source>
</evidence>
<evidence type="ECO:0000256" key="4">
    <source>
        <dbReference type="ARBA" id="ARBA00022692"/>
    </source>
</evidence>
<comment type="subcellular location">
    <subcellularLocation>
        <location evidence="1">Membrane</location>
        <topology evidence="1">Multi-pass membrane protein</topology>
    </subcellularLocation>
</comment>
<feature type="transmembrane region" description="Helical" evidence="10">
    <location>
        <begin position="449"/>
        <end position="475"/>
    </location>
</feature>
<dbReference type="Pfam" id="PF01061">
    <property type="entry name" value="ABC2_membrane"/>
    <property type="match status" value="1"/>
</dbReference>
<dbReference type="PROSITE" id="PS50893">
    <property type="entry name" value="ABC_TRANSPORTER_2"/>
    <property type="match status" value="2"/>
</dbReference>
<feature type="transmembrane region" description="Helical" evidence="10">
    <location>
        <begin position="931"/>
        <end position="947"/>
    </location>
</feature>
<dbReference type="GO" id="GO:0016887">
    <property type="term" value="F:ATP hydrolysis activity"/>
    <property type="evidence" value="ECO:0007669"/>
    <property type="project" value="InterPro"/>
</dbReference>
<evidence type="ECO:0000256" key="2">
    <source>
        <dbReference type="ARBA" id="ARBA00006012"/>
    </source>
</evidence>
<sequence>MAGVDQNALPDYGDNFAGVNSIHDGVLKEALAIQKLPTCARVRTAILEENEREGGVVYRQVDVSDLRPSDRQRLMNKLIQFPEEDNEKLLKKLRGRINRVGLTLPTVEVRFENLEVEAVCYVGGRALPTLWNAARNVIDRLLECVHLSPTKRSRLTILKNINGIIKPSRMALLLGPPGSGKSTLLQALSGNLDRSLKVEGDITYNGHRLHEFVPQKTSAYIHQNDVHISEMTTRETLNFSACCQGVGTRYELLMELTEREKEVGILPDADIDTFIKGTSIEGLTGSLQADYILKILGLDVCADTKIGDAMQRGISGGQKKRVTTGEMIVGPTKTLFMDDISTGLDSSTTFQIVKCLQQFVHIMESTILMSLLQPAPETFELFDDIILLSEGQIVYQGPRQHILEFFEGCGFRCPERKSIADFLQEPYSSNTTIGLHVLQSRGLFGKAHFYWIAVGAMVGFTVLCNLLLTIALTYLNPIGKAQTVISEEKLTEIRKTQQDVFSDQNMQSNCTKVEVQLDNLSSESRKTNLVHDITQSASPKTAKRGMILPFHPLTISFRDVQYFVDMTAEMKASGATEKKLQLLKDMTGAFRPGVLTALMGVSGAGKTTLMDVLSGRKTGGYIEGDICISGFPKVQQTFARVSGYCEQTDIHSPQITVRESVLFSAYMRLSPEIDAKSKQMFVDVVMDLVELDSLKDTLVGLPGVSGLSTEQRKRLTIAVELVANPSIIFMDEPTSGLDARAAAIVMRAVRNTVDTGRTVVCTIHQPSIDIFEAFDELLLMKQGGQTIYAGPLGRHSINVIEYFQAIQGIARIKDKTNPATWMLEISSASAEQRLGIDFAEIYKDSPLYERNLELVEELSMPAQGATDLNFRTQFSQSPWTQFVACLWKKHWTYWRSPDYNLVRLFFTFISALFFGTIYWQLGTKIYNRGDLFTVMGALYGSTLFLGINNSSAVQPIVAVERTIVIEIPYIFLQTVMYGLITYFMIGFQLSVVKIFWYIFTMFFTFLYFTFYGMLAVSITPNYQVAAIVASAFYDLFNLFSGFLIPRPDLPKWWQWYYWICPTSWTLTALTTSQYGDLTKNIAVDGIEKPINVFLKDYFGYHHEFLGVVAAVLVIFPAFFAILFAYSITAFNFQRR</sequence>
<evidence type="ECO:0000313" key="13">
    <source>
        <dbReference type="Proteomes" id="UP000824469"/>
    </source>
</evidence>
<dbReference type="InterPro" id="IPR013581">
    <property type="entry name" value="PDR_assoc"/>
</dbReference>
<dbReference type="InterPro" id="IPR027417">
    <property type="entry name" value="P-loop_NTPase"/>
</dbReference>
<dbReference type="GO" id="GO:0005524">
    <property type="term" value="F:ATP binding"/>
    <property type="evidence" value="ECO:0007669"/>
    <property type="project" value="UniProtKB-KW"/>
</dbReference>
<keyword evidence="8 10" id="KW-1133">Transmembrane helix</keyword>
<evidence type="ECO:0000256" key="6">
    <source>
        <dbReference type="ARBA" id="ARBA00022741"/>
    </source>
</evidence>
<feature type="transmembrane region" description="Helical" evidence="10">
    <location>
        <begin position="994"/>
        <end position="1016"/>
    </location>
</feature>
<reference evidence="12 13" key="1">
    <citation type="journal article" date="2021" name="Nat. Plants">
        <title>The Taxus genome provides insights into paclitaxel biosynthesis.</title>
        <authorList>
            <person name="Xiong X."/>
            <person name="Gou J."/>
            <person name="Liao Q."/>
            <person name="Li Y."/>
            <person name="Zhou Q."/>
            <person name="Bi G."/>
            <person name="Li C."/>
            <person name="Du R."/>
            <person name="Wang X."/>
            <person name="Sun T."/>
            <person name="Guo L."/>
            <person name="Liang H."/>
            <person name="Lu P."/>
            <person name="Wu Y."/>
            <person name="Zhang Z."/>
            <person name="Ro D.K."/>
            <person name="Shang Y."/>
            <person name="Huang S."/>
            <person name="Yan J."/>
        </authorList>
    </citation>
    <scope>NUCLEOTIDE SEQUENCE [LARGE SCALE GENOMIC DNA]</scope>
    <source>
        <strain evidence="12">Ta-2019</strain>
    </source>
</reference>
<feature type="domain" description="ABC transporter" evidence="11">
    <location>
        <begin position="142"/>
        <end position="415"/>
    </location>
</feature>
<accession>A0AA38F492</accession>
<evidence type="ECO:0000256" key="7">
    <source>
        <dbReference type="ARBA" id="ARBA00022840"/>
    </source>
</evidence>
<dbReference type="InterPro" id="IPR013525">
    <property type="entry name" value="ABC2_TM"/>
</dbReference>
<feature type="domain" description="ABC transporter" evidence="11">
    <location>
        <begin position="555"/>
        <end position="807"/>
    </location>
</feature>
<feature type="transmembrane region" description="Helical" evidence="10">
    <location>
        <begin position="1022"/>
        <end position="1043"/>
    </location>
</feature>
<dbReference type="PANTHER" id="PTHR48040">
    <property type="entry name" value="PLEIOTROPIC DRUG RESISTANCE PROTEIN 1-LIKE ISOFORM X1"/>
    <property type="match status" value="1"/>
</dbReference>
<name>A0AA38F492_TAXCH</name>
<evidence type="ECO:0000256" key="3">
    <source>
        <dbReference type="ARBA" id="ARBA00022448"/>
    </source>
</evidence>
<comment type="similarity">
    <text evidence="2">Belongs to the ABC transporter superfamily. ABCG family. PDR (TC 3.A.1.205) subfamily.</text>
</comment>
<dbReference type="EMBL" id="JAHRHJ020003813">
    <property type="protein sequence ID" value="KAH9288445.1"/>
    <property type="molecule type" value="Genomic_DNA"/>
</dbReference>
<dbReference type="OMA" id="NTQQGFQ"/>
<keyword evidence="4 10" id="KW-0812">Transmembrane</keyword>